<dbReference type="InterPro" id="IPR029068">
    <property type="entry name" value="Glyas_Bleomycin-R_OHBP_Dase"/>
</dbReference>
<accession>A0A268EY75</accession>
<proteinExistence type="predicted"/>
<evidence type="ECO:0000313" key="5">
    <source>
        <dbReference type="Proteomes" id="UP000435177"/>
    </source>
</evidence>
<dbReference type="EMBL" id="WOAA01000002">
    <property type="protein sequence ID" value="MUG65341.1"/>
    <property type="molecule type" value="Genomic_DNA"/>
</dbReference>
<reference evidence="2 5" key="2">
    <citation type="submission" date="2019-11" db="EMBL/GenBank/DDBJ databases">
        <title>Draft genome sequences of five Paenibacillus species of dairy origin.</title>
        <authorList>
            <person name="Olajide A.M."/>
            <person name="Chen S."/>
            <person name="Lapointe G."/>
        </authorList>
    </citation>
    <scope>NUCLEOTIDE SEQUENCE [LARGE SCALE GENOMIC DNA]</scope>
    <source>
        <strain evidence="2 5">3CS1</strain>
    </source>
</reference>
<dbReference type="InterPro" id="IPR004360">
    <property type="entry name" value="Glyas_Fos-R_dOase_dom"/>
</dbReference>
<protein>
    <submittedName>
        <fullName evidence="3">Glyoxalase</fullName>
    </submittedName>
    <submittedName>
        <fullName evidence="2">VOC family protein</fullName>
    </submittedName>
</protein>
<dbReference type="Gene3D" id="3.10.180.10">
    <property type="entry name" value="2,3-Dihydroxybiphenyl 1,2-Dioxygenase, domain 1"/>
    <property type="match status" value="1"/>
</dbReference>
<reference evidence="3 4" key="1">
    <citation type="submission" date="2017-07" db="EMBL/GenBank/DDBJ databases">
        <title>Isolation and whole genome analysis of endospore-forming bacteria from heroin.</title>
        <authorList>
            <person name="Kalinowski J."/>
            <person name="Ahrens B."/>
            <person name="Al-Dilaimi A."/>
            <person name="Winkler A."/>
            <person name="Wibberg D."/>
            <person name="Schleenbecker U."/>
            <person name="Ruckert C."/>
            <person name="Wolfel R."/>
            <person name="Grass G."/>
        </authorList>
    </citation>
    <scope>NUCLEOTIDE SEQUENCE [LARGE SCALE GENOMIC DNA]</scope>
    <source>
        <strain evidence="3 4">7537-G1</strain>
    </source>
</reference>
<dbReference type="SUPFAM" id="SSF54593">
    <property type="entry name" value="Glyoxalase/Bleomycin resistance protein/Dihydroxybiphenyl dioxygenase"/>
    <property type="match status" value="1"/>
</dbReference>
<dbReference type="Pfam" id="PF00903">
    <property type="entry name" value="Glyoxalase"/>
    <property type="match status" value="1"/>
</dbReference>
<evidence type="ECO:0000313" key="2">
    <source>
        <dbReference type="EMBL" id="MUG65341.1"/>
    </source>
</evidence>
<evidence type="ECO:0000259" key="1">
    <source>
        <dbReference type="PROSITE" id="PS51819"/>
    </source>
</evidence>
<feature type="domain" description="VOC" evidence="1">
    <location>
        <begin position="5"/>
        <end position="127"/>
    </location>
</feature>
<dbReference type="PANTHER" id="PTHR21366">
    <property type="entry name" value="GLYOXALASE FAMILY PROTEIN"/>
    <property type="match status" value="1"/>
</dbReference>
<dbReference type="InterPro" id="IPR050383">
    <property type="entry name" value="GlyoxalaseI/FosfomycinResist"/>
</dbReference>
<dbReference type="PROSITE" id="PS51819">
    <property type="entry name" value="VOC"/>
    <property type="match status" value="1"/>
</dbReference>
<evidence type="ECO:0000313" key="3">
    <source>
        <dbReference type="EMBL" id="PAD78075.1"/>
    </source>
</evidence>
<keyword evidence="5" id="KW-1185">Reference proteome</keyword>
<dbReference type="CDD" id="cd06587">
    <property type="entry name" value="VOC"/>
    <property type="match status" value="1"/>
</dbReference>
<dbReference type="RefSeq" id="WP_095264559.1">
    <property type="nucleotide sequence ID" value="NZ_NPBY01000026.1"/>
</dbReference>
<name>A0A268EY75_9BACL</name>
<sequence>MKIKQIAHLAFDVADMEQSLHFYCDVLGFTRAFDIRDDQGNPWIEYIKVTEGQFVELFYGGRDKPAAPPRPVGFSHLCLEVEDIHETAEHLRRHGVKLDVEPVKGKDHNWQCWAKDPDGNRIEFMQLDPSSPQMNC</sequence>
<gene>
    <name evidence="3" type="ORF">CHH67_07520</name>
    <name evidence="2" type="ORF">GNP94_04885</name>
</gene>
<dbReference type="Proteomes" id="UP000215596">
    <property type="component" value="Unassembled WGS sequence"/>
</dbReference>
<comment type="caution">
    <text evidence="3">The sequence shown here is derived from an EMBL/GenBank/DDBJ whole genome shotgun (WGS) entry which is preliminary data.</text>
</comment>
<organism evidence="3 4">
    <name type="scientific">Paenibacillus campinasensis</name>
    <dbReference type="NCBI Taxonomy" id="66347"/>
    <lineage>
        <taxon>Bacteria</taxon>
        <taxon>Bacillati</taxon>
        <taxon>Bacillota</taxon>
        <taxon>Bacilli</taxon>
        <taxon>Bacillales</taxon>
        <taxon>Paenibacillaceae</taxon>
        <taxon>Paenibacillus</taxon>
    </lineage>
</organism>
<dbReference type="AlphaFoldDB" id="A0A268EY75"/>
<dbReference type="OrthoDB" id="375220at2"/>
<evidence type="ECO:0000313" key="4">
    <source>
        <dbReference type="Proteomes" id="UP000215596"/>
    </source>
</evidence>
<dbReference type="InterPro" id="IPR037523">
    <property type="entry name" value="VOC_core"/>
</dbReference>
<dbReference type="EMBL" id="NPBY01000026">
    <property type="protein sequence ID" value="PAD78075.1"/>
    <property type="molecule type" value="Genomic_DNA"/>
</dbReference>
<dbReference type="Proteomes" id="UP000435177">
    <property type="component" value="Unassembled WGS sequence"/>
</dbReference>